<evidence type="ECO:0000259" key="2">
    <source>
        <dbReference type="Pfam" id="PF01471"/>
    </source>
</evidence>
<feature type="compositionally biased region" description="Low complexity" evidence="1">
    <location>
        <begin position="125"/>
        <end position="136"/>
    </location>
</feature>
<dbReference type="InterPro" id="IPR036365">
    <property type="entry name" value="PGBD-like_sf"/>
</dbReference>
<dbReference type="Pfam" id="PF01471">
    <property type="entry name" value="PG_binding_1"/>
    <property type="match status" value="1"/>
</dbReference>
<organism evidence="3 4">
    <name type="scientific">Jiella sonneratiae</name>
    <dbReference type="NCBI Taxonomy" id="2816856"/>
    <lineage>
        <taxon>Bacteria</taxon>
        <taxon>Pseudomonadati</taxon>
        <taxon>Pseudomonadota</taxon>
        <taxon>Alphaproteobacteria</taxon>
        <taxon>Hyphomicrobiales</taxon>
        <taxon>Aurantimonadaceae</taxon>
        <taxon>Jiella</taxon>
    </lineage>
</organism>
<gene>
    <name evidence="3" type="ORF">J1C47_20155</name>
</gene>
<sequence>MRKDARPEGLLDRVAALSTRTGMRFLHLLARHPAKSTGIAVFAVTFTSITVNGLYEQHGRHQNPILATRVMAAAPDAARFGAPARTVAEPEASMRDPGDAAPASPQISPAGSTSRQVAETTRSTPADAVAPVRPGRVPAPAPRPLERPDPEQTASITPGQGGRVVALPEAKPARSGSAASKRFSAMSEGERVKLIQAALSSAQVAQLSVDGVLGEKTRAAIRTFEALEGMDVTGEPDAKVLDRLAAIGLVE</sequence>
<comment type="caution">
    <text evidence="3">The sequence shown here is derived from an EMBL/GenBank/DDBJ whole genome shotgun (WGS) entry which is preliminary data.</text>
</comment>
<evidence type="ECO:0000313" key="3">
    <source>
        <dbReference type="EMBL" id="MBO0905967.1"/>
    </source>
</evidence>
<dbReference type="SUPFAM" id="SSF47090">
    <property type="entry name" value="PGBD-like"/>
    <property type="match status" value="1"/>
</dbReference>
<protein>
    <submittedName>
        <fullName evidence="3">Peptidoglycan-binding protein</fullName>
    </submittedName>
</protein>
<keyword evidence="4" id="KW-1185">Reference proteome</keyword>
<dbReference type="Gene3D" id="1.10.101.10">
    <property type="entry name" value="PGBD-like superfamily/PGBD"/>
    <property type="match status" value="1"/>
</dbReference>
<proteinExistence type="predicted"/>
<feature type="compositionally biased region" description="Polar residues" evidence="1">
    <location>
        <begin position="105"/>
        <end position="124"/>
    </location>
</feature>
<reference evidence="3 4" key="1">
    <citation type="submission" date="2021-03" db="EMBL/GenBank/DDBJ databases">
        <title>Whole genome sequence of Jiella sp. MQZ13P-4.</title>
        <authorList>
            <person name="Tuo L."/>
        </authorList>
    </citation>
    <scope>NUCLEOTIDE SEQUENCE [LARGE SCALE GENOMIC DNA]</scope>
    <source>
        <strain evidence="3 4">MQZ13P-4</strain>
    </source>
</reference>
<feature type="domain" description="Peptidoglycan binding-like" evidence="2">
    <location>
        <begin position="189"/>
        <end position="244"/>
    </location>
</feature>
<dbReference type="InterPro" id="IPR002477">
    <property type="entry name" value="Peptidoglycan-bd-like"/>
</dbReference>
<accession>A0ABS3J8H4</accession>
<name>A0ABS3J8H4_9HYPH</name>
<feature type="region of interest" description="Disordered" evidence="1">
    <location>
        <begin position="83"/>
        <end position="164"/>
    </location>
</feature>
<evidence type="ECO:0000256" key="1">
    <source>
        <dbReference type="SAM" id="MobiDB-lite"/>
    </source>
</evidence>
<dbReference type="Proteomes" id="UP000664288">
    <property type="component" value="Unassembled WGS sequence"/>
</dbReference>
<evidence type="ECO:0000313" key="4">
    <source>
        <dbReference type="Proteomes" id="UP000664288"/>
    </source>
</evidence>
<dbReference type="InterPro" id="IPR036366">
    <property type="entry name" value="PGBDSf"/>
</dbReference>
<dbReference type="EMBL" id="JAFMPY010000029">
    <property type="protein sequence ID" value="MBO0905967.1"/>
    <property type="molecule type" value="Genomic_DNA"/>
</dbReference>